<dbReference type="PANTHER" id="PTHR42845:SF3">
    <property type="entry name" value="CYTOSOLIC NIFE-HYDROGENASE, DELTA SUBUNIT"/>
    <property type="match status" value="1"/>
</dbReference>
<dbReference type="SUPFAM" id="SSF56770">
    <property type="entry name" value="HydA/Nqo6-like"/>
    <property type="match status" value="1"/>
</dbReference>
<proteinExistence type="predicted"/>
<evidence type="ECO:0000313" key="3">
    <source>
        <dbReference type="EMBL" id="MDO4841978.1"/>
    </source>
</evidence>
<protein>
    <recommendedName>
        <fullName evidence="2">NADH:ubiquinone oxidoreductase-like 20kDa subunit domain-containing protein</fullName>
    </recommendedName>
</protein>
<dbReference type="EMBL" id="JAUMVS010000072">
    <property type="protein sequence ID" value="MDO4841978.1"/>
    <property type="molecule type" value="Genomic_DNA"/>
</dbReference>
<evidence type="ECO:0000256" key="1">
    <source>
        <dbReference type="ARBA" id="ARBA00023002"/>
    </source>
</evidence>
<sequence>MQKTMQTKPTLGFFELASCHGCEQQVFNADLKLLDVFNQVDIAYWPKMTSRNVPTELDISVVEGAIETPEQEDFIKELRECSKTIIALGACACGLNNVPEGVEPKYKSVSDVVKVDFFVRCCPIDTDNFINVLQKAIGGRNTFVSTAALCGECKSNEKSCFFSCGKLCAGLVSVCGCDALCTRLNKQCRGCSGVSRSACMQTAFDNANKIVEGDGEQEFCQFLDVCSVDRLLNKDLEGLEGDDAVFVASRFDGENSQECSLCAIKTLEQSENISPDERTQALRECLTLASRAQNHITSLFLVDLRKIYGHAGVQEFADKENNLVVKALELRHVFTEILEEVGGRAVHPITCEVGGFSVNVPNAVLCDLKNKLEAQTDFAVSLIDRFASVWEQSTLGETDTTALTRVLENWDDLTDDARFGAAKAGLRPPETDVRKECVARAIEVVDAINRIDEHLTKIISV</sequence>
<dbReference type="Gene3D" id="3.40.50.700">
    <property type="entry name" value="NADH:ubiquinone oxidoreductase-like, 20kDa subunit"/>
    <property type="match status" value="1"/>
</dbReference>
<feature type="domain" description="NADH:ubiquinone oxidoreductase-like 20kDa subunit" evidence="2">
    <location>
        <begin position="19"/>
        <end position="135"/>
    </location>
</feature>
<dbReference type="AlphaFoldDB" id="A0AA43U658"/>
<dbReference type="SUPFAM" id="SSF56762">
    <property type="entry name" value="HydB/Nqo4-like"/>
    <property type="match status" value="1"/>
</dbReference>
<dbReference type="GO" id="GO:0016491">
    <property type="term" value="F:oxidoreductase activity"/>
    <property type="evidence" value="ECO:0007669"/>
    <property type="project" value="UniProtKB-KW"/>
</dbReference>
<dbReference type="GO" id="GO:0051536">
    <property type="term" value="F:iron-sulfur cluster binding"/>
    <property type="evidence" value="ECO:0007669"/>
    <property type="project" value="InterPro"/>
</dbReference>
<keyword evidence="4" id="KW-1185">Reference proteome</keyword>
<dbReference type="InterPro" id="IPR029014">
    <property type="entry name" value="NiFe-Hase_large"/>
</dbReference>
<organism evidence="3 4">
    <name type="scientific">Phoenicibacter congonensis</name>
    <dbReference type="NCBI Taxonomy" id="1944646"/>
    <lineage>
        <taxon>Bacteria</taxon>
        <taxon>Bacillati</taxon>
        <taxon>Actinomycetota</taxon>
        <taxon>Coriobacteriia</taxon>
        <taxon>Eggerthellales</taxon>
        <taxon>Eggerthellaceae</taxon>
        <taxon>Phoenicibacter</taxon>
    </lineage>
</organism>
<dbReference type="Pfam" id="PF01058">
    <property type="entry name" value="Oxidored_q6"/>
    <property type="match status" value="1"/>
</dbReference>
<dbReference type="InterPro" id="IPR037024">
    <property type="entry name" value="NiFe_Hase_small_N_sf"/>
</dbReference>
<gene>
    <name evidence="3" type="ORF">Q3982_04800</name>
</gene>
<dbReference type="PANTHER" id="PTHR42845">
    <property type="entry name" value="COENZYME F420-REDUCING HYDROGENASE, GAMMA SUBUNIT"/>
    <property type="match status" value="1"/>
</dbReference>
<name>A0AA43U658_9ACTN</name>
<dbReference type="InterPro" id="IPR006137">
    <property type="entry name" value="NADH_UbQ_OxRdtase-like_20kDa"/>
</dbReference>
<reference evidence="3" key="1">
    <citation type="submission" date="2023-07" db="EMBL/GenBank/DDBJ databases">
        <title>Between Cages and Wild: Unraveling the Impact of Captivity on Animal Microbiomes and Antimicrobial Resistance.</title>
        <authorList>
            <person name="Schmartz G.P."/>
            <person name="Rehner J."/>
            <person name="Schuff M.J."/>
            <person name="Becker S.L."/>
            <person name="Kravczyk M."/>
            <person name="Gurevich A."/>
            <person name="Francke R."/>
            <person name="Mueller R."/>
            <person name="Keller V."/>
            <person name="Keller A."/>
        </authorList>
    </citation>
    <scope>NUCLEOTIDE SEQUENCE</scope>
    <source>
        <strain evidence="3">S12M_St_49</strain>
    </source>
</reference>
<keyword evidence="1" id="KW-0560">Oxidoreductase</keyword>
<comment type="caution">
    <text evidence="3">The sequence shown here is derived from an EMBL/GenBank/DDBJ whole genome shotgun (WGS) entry which is preliminary data.</text>
</comment>
<evidence type="ECO:0000313" key="4">
    <source>
        <dbReference type="Proteomes" id="UP001168575"/>
    </source>
</evidence>
<evidence type="ECO:0000259" key="2">
    <source>
        <dbReference type="Pfam" id="PF01058"/>
    </source>
</evidence>
<accession>A0AA43U658</accession>
<dbReference type="Gene3D" id="1.10.645.10">
    <property type="entry name" value="Cytochrome-c3 Hydrogenase, chain B"/>
    <property type="match status" value="1"/>
</dbReference>
<dbReference type="InterPro" id="IPR051349">
    <property type="entry name" value="Hydrogenase_assoc-protein"/>
</dbReference>
<dbReference type="Proteomes" id="UP001168575">
    <property type="component" value="Unassembled WGS sequence"/>
</dbReference>